<evidence type="ECO:0000313" key="5">
    <source>
        <dbReference type="Proteomes" id="UP001142078"/>
    </source>
</evidence>
<dbReference type="OrthoDB" id="9795390at2"/>
<feature type="transmembrane region" description="Helical" evidence="2">
    <location>
        <begin position="495"/>
        <end position="518"/>
    </location>
</feature>
<keyword evidence="4" id="KW-0808">Transferase</keyword>
<protein>
    <submittedName>
        <fullName evidence="4">AarF/ABC1/UbiB kinase family protein</fullName>
    </submittedName>
</protein>
<dbReference type="InterPro" id="IPR004147">
    <property type="entry name" value="ABC1_dom"/>
</dbReference>
<evidence type="ECO:0000256" key="2">
    <source>
        <dbReference type="SAM" id="Phobius"/>
    </source>
</evidence>
<dbReference type="InterPro" id="IPR011009">
    <property type="entry name" value="Kinase-like_dom_sf"/>
</dbReference>
<dbReference type="PANTHER" id="PTHR10566">
    <property type="entry name" value="CHAPERONE-ACTIVITY OF BC1 COMPLEX CABC1 -RELATED"/>
    <property type="match status" value="1"/>
</dbReference>
<dbReference type="AlphaFoldDB" id="A0A9X2MJH0"/>
<organism evidence="4 5">
    <name type="scientific">Anaerosalibacter massiliensis</name>
    <dbReference type="NCBI Taxonomy" id="1347392"/>
    <lineage>
        <taxon>Bacteria</taxon>
        <taxon>Bacillati</taxon>
        <taxon>Bacillota</taxon>
        <taxon>Tissierellia</taxon>
        <taxon>Tissierellales</taxon>
        <taxon>Sporanaerobacteraceae</taxon>
        <taxon>Anaerosalibacter</taxon>
    </lineage>
</organism>
<dbReference type="RefSeq" id="WP_042679246.1">
    <property type="nucleotide sequence ID" value="NZ_CABKTM010000012.1"/>
</dbReference>
<gene>
    <name evidence="4" type="ORF">NSA23_09190</name>
</gene>
<dbReference type="GO" id="GO:0016301">
    <property type="term" value="F:kinase activity"/>
    <property type="evidence" value="ECO:0007669"/>
    <property type="project" value="UniProtKB-KW"/>
</dbReference>
<dbReference type="InterPro" id="IPR050154">
    <property type="entry name" value="UbiB_kinase"/>
</dbReference>
<dbReference type="Pfam" id="PF03109">
    <property type="entry name" value="ABC1"/>
    <property type="match status" value="1"/>
</dbReference>
<keyword evidence="2" id="KW-0812">Transmembrane</keyword>
<keyword evidence="4" id="KW-0418">Kinase</keyword>
<dbReference type="CDD" id="cd05121">
    <property type="entry name" value="ABC1_ADCK3-like"/>
    <property type="match status" value="1"/>
</dbReference>
<dbReference type="Proteomes" id="UP001142078">
    <property type="component" value="Unassembled WGS sequence"/>
</dbReference>
<accession>A0A9X2MJH0</accession>
<evidence type="ECO:0000259" key="3">
    <source>
        <dbReference type="Pfam" id="PF03109"/>
    </source>
</evidence>
<comment type="caution">
    <text evidence="4">The sequence shown here is derived from an EMBL/GenBank/DDBJ whole genome shotgun (WGS) entry which is preliminary data.</text>
</comment>
<evidence type="ECO:0000256" key="1">
    <source>
        <dbReference type="ARBA" id="ARBA00009670"/>
    </source>
</evidence>
<comment type="similarity">
    <text evidence="1">Belongs to the protein kinase superfamily. ADCK protein kinase family.</text>
</comment>
<name>A0A9X2MJH0_9FIRM</name>
<keyword evidence="2" id="KW-0472">Membrane</keyword>
<dbReference type="EMBL" id="JANJZL010000005">
    <property type="protein sequence ID" value="MCR2044292.1"/>
    <property type="molecule type" value="Genomic_DNA"/>
</dbReference>
<evidence type="ECO:0000313" key="4">
    <source>
        <dbReference type="EMBL" id="MCR2044292.1"/>
    </source>
</evidence>
<sequence length="526" mass="59670">MDTNYTRKRLKEIVSVSVKHGLKGGINNPKQFRMTLEELGPTFIKFGQILSTRSDILPSEYISELKGLQDDVKSETFEIIREVIENELDKPLEESFSLFEEKPIASASLSQVHYAELDTGEKVVVKVQRPKTKEKMMADIDILRRLAPFINLTPTGSAMDAKEVIEELANATIKELDFINEAENTEDFGEKNKDVKFILCPKVYKDYCTEKIIVMDYIKGIKIDNIEKLKAEGYDLKDISTKLTYNYFKQVFEDGFFHADPHPGNIFIYDRKIGYIDFGLMGNLNDGLRKKFNGFLEGVANRDINLMTKSVLKIGEKKGPVDIKDLYEDIEIIYEQYIEESMEDLDLPQIIEEVFKVCKDNNIYMPKDITLLVKGLMTIQGLIAKLDSEINIMDTALPYVKNHMANEKLKNIDFTESLYSIYKMVRSNLIISSKIVELIDQITNGNLKAQIDFKKSEEAANELNKMVNRLIFGMIIAGLVVSSSIVINANVGFKIYGISALGLIGYLGAGIVGFWLLISIIRSGKL</sequence>
<reference evidence="4" key="1">
    <citation type="submission" date="2022-07" db="EMBL/GenBank/DDBJ databases">
        <title>Enhanced cultured diversity of the mouse gut microbiota enables custom-made synthetic communities.</title>
        <authorList>
            <person name="Afrizal A."/>
        </authorList>
    </citation>
    <scope>NUCLEOTIDE SEQUENCE</scope>
    <source>
        <strain evidence="4">DSM 29482</strain>
    </source>
</reference>
<keyword evidence="5" id="KW-1185">Reference proteome</keyword>
<dbReference type="SUPFAM" id="SSF56112">
    <property type="entry name" value="Protein kinase-like (PK-like)"/>
    <property type="match status" value="1"/>
</dbReference>
<feature type="transmembrane region" description="Helical" evidence="2">
    <location>
        <begin position="470"/>
        <end position="489"/>
    </location>
</feature>
<dbReference type="PANTHER" id="PTHR10566:SF113">
    <property type="entry name" value="PROTEIN ACTIVITY OF BC1 COMPLEX KINASE 7, CHLOROPLASTIC"/>
    <property type="match status" value="1"/>
</dbReference>
<keyword evidence="2" id="KW-1133">Transmembrane helix</keyword>
<proteinExistence type="inferred from homology"/>
<feature type="domain" description="ABC1 atypical kinase-like" evidence="3">
    <location>
        <begin position="68"/>
        <end position="309"/>
    </location>
</feature>